<evidence type="ECO:0000256" key="1">
    <source>
        <dbReference type="ARBA" id="ARBA00022553"/>
    </source>
</evidence>
<dbReference type="AlphaFoldDB" id="A0A8H9IJK6"/>
<keyword evidence="5" id="KW-0804">Transcription</keyword>
<dbReference type="Gene3D" id="6.10.250.690">
    <property type="match status" value="1"/>
</dbReference>
<dbReference type="GO" id="GO:0032993">
    <property type="term" value="C:protein-DNA complex"/>
    <property type="evidence" value="ECO:0007669"/>
    <property type="project" value="TreeGrafter"/>
</dbReference>
<dbReference type="GO" id="GO:0000976">
    <property type="term" value="F:transcription cis-regulatory region binding"/>
    <property type="evidence" value="ECO:0007669"/>
    <property type="project" value="TreeGrafter"/>
</dbReference>
<keyword evidence="4 7" id="KW-0238">DNA-binding</keyword>
<evidence type="ECO:0000256" key="7">
    <source>
        <dbReference type="PROSITE-ProRule" id="PRU01091"/>
    </source>
</evidence>
<evidence type="ECO:0000313" key="11">
    <source>
        <dbReference type="Proteomes" id="UP000608923"/>
    </source>
</evidence>
<dbReference type="GO" id="GO:0006355">
    <property type="term" value="P:regulation of DNA-templated transcription"/>
    <property type="evidence" value="ECO:0007669"/>
    <property type="project" value="InterPro"/>
</dbReference>
<dbReference type="GO" id="GO:0005829">
    <property type="term" value="C:cytosol"/>
    <property type="evidence" value="ECO:0007669"/>
    <property type="project" value="TreeGrafter"/>
</dbReference>
<reference evidence="11" key="1">
    <citation type="journal article" date="2019" name="Int. J. Syst. Evol. Microbiol.">
        <title>The Global Catalogue of Microorganisms (GCM) 10K type strain sequencing project: providing services to taxonomists for standard genome sequencing and annotation.</title>
        <authorList>
            <consortium name="The Broad Institute Genomics Platform"/>
            <consortium name="The Broad Institute Genome Sequencing Center for Infectious Disease"/>
            <person name="Wu L."/>
            <person name="Ma J."/>
        </authorList>
    </citation>
    <scope>NUCLEOTIDE SEQUENCE [LARGE SCALE GENOMIC DNA]</scope>
    <source>
        <strain evidence="11">KCTC 42083</strain>
    </source>
</reference>
<dbReference type="SMART" id="SM00448">
    <property type="entry name" value="REC"/>
    <property type="match status" value="1"/>
</dbReference>
<evidence type="ECO:0000259" key="9">
    <source>
        <dbReference type="PROSITE" id="PS51755"/>
    </source>
</evidence>
<dbReference type="CDD" id="cd17624">
    <property type="entry name" value="REC_OmpR_PmrA-like"/>
    <property type="match status" value="1"/>
</dbReference>
<dbReference type="Gene3D" id="3.40.50.2300">
    <property type="match status" value="1"/>
</dbReference>
<organism evidence="10 11">
    <name type="scientific">Alcaligenes pakistanensis</name>
    <dbReference type="NCBI Taxonomy" id="1482717"/>
    <lineage>
        <taxon>Bacteria</taxon>
        <taxon>Pseudomonadati</taxon>
        <taxon>Pseudomonadota</taxon>
        <taxon>Betaproteobacteria</taxon>
        <taxon>Burkholderiales</taxon>
        <taxon>Alcaligenaceae</taxon>
        <taxon>Alcaligenes</taxon>
    </lineage>
</organism>
<dbReference type="SUPFAM" id="SSF52172">
    <property type="entry name" value="CheY-like"/>
    <property type="match status" value="1"/>
</dbReference>
<comment type="caution">
    <text evidence="10">The sequence shown here is derived from an EMBL/GenBank/DDBJ whole genome shotgun (WGS) entry which is preliminary data.</text>
</comment>
<keyword evidence="3" id="KW-0805">Transcription regulation</keyword>
<proteinExistence type="predicted"/>
<keyword evidence="11" id="KW-1185">Reference proteome</keyword>
<dbReference type="PANTHER" id="PTHR48111:SF22">
    <property type="entry name" value="REGULATOR OF RPOS"/>
    <property type="match status" value="1"/>
</dbReference>
<name>A0A8H9IJK6_9BURK</name>
<dbReference type="CDD" id="cd00383">
    <property type="entry name" value="trans_reg_C"/>
    <property type="match status" value="1"/>
</dbReference>
<evidence type="ECO:0000256" key="6">
    <source>
        <dbReference type="PROSITE-ProRule" id="PRU00169"/>
    </source>
</evidence>
<dbReference type="Gene3D" id="1.10.10.10">
    <property type="entry name" value="Winged helix-like DNA-binding domain superfamily/Winged helix DNA-binding domain"/>
    <property type="match status" value="1"/>
</dbReference>
<gene>
    <name evidence="10" type="ORF">GCM10010096_04290</name>
</gene>
<evidence type="ECO:0000256" key="3">
    <source>
        <dbReference type="ARBA" id="ARBA00023015"/>
    </source>
</evidence>
<evidence type="ECO:0000256" key="5">
    <source>
        <dbReference type="ARBA" id="ARBA00023163"/>
    </source>
</evidence>
<protein>
    <submittedName>
        <fullName evidence="10">DNA-binding response regulator</fullName>
    </submittedName>
</protein>
<feature type="modified residue" description="4-aspartylphosphate" evidence="6">
    <location>
        <position position="60"/>
    </location>
</feature>
<dbReference type="InterPro" id="IPR001867">
    <property type="entry name" value="OmpR/PhoB-type_DNA-bd"/>
</dbReference>
<evidence type="ECO:0000256" key="4">
    <source>
        <dbReference type="ARBA" id="ARBA00023125"/>
    </source>
</evidence>
<dbReference type="InterPro" id="IPR001789">
    <property type="entry name" value="Sig_transdc_resp-reg_receiver"/>
</dbReference>
<dbReference type="EMBL" id="BMZN01000001">
    <property type="protein sequence ID" value="GHC37819.1"/>
    <property type="molecule type" value="Genomic_DNA"/>
</dbReference>
<dbReference type="Proteomes" id="UP000608923">
    <property type="component" value="Unassembled WGS sequence"/>
</dbReference>
<evidence type="ECO:0000259" key="8">
    <source>
        <dbReference type="PROSITE" id="PS50110"/>
    </source>
</evidence>
<dbReference type="InterPro" id="IPR011006">
    <property type="entry name" value="CheY-like_superfamily"/>
</dbReference>
<feature type="domain" description="OmpR/PhoB-type" evidence="9">
    <location>
        <begin position="135"/>
        <end position="231"/>
    </location>
</feature>
<feature type="DNA-binding region" description="OmpR/PhoB-type" evidence="7">
    <location>
        <begin position="135"/>
        <end position="231"/>
    </location>
</feature>
<keyword evidence="1 6" id="KW-0597">Phosphoprotein</keyword>
<sequence>MANQVEQAVMRVLIVENDTTIAENLYTYLELKGFVVDAAYDGNGALTLLQEHDFDALVLDLGLPGLDGFGVLQALRQSSQTPIPTLVLTARSQLESKLTAFDLGADDYLVKPFALAEVEARLRALMRRGPPQVQHGSLHWGTLEYNLDTAMVSVEGQDLHLSFKARQLLEALLRDPQAILTRRALEKTLWPQGAPSPEALRSQIHILRRALSDSGAGSIETLPGMGWRLQKES</sequence>
<evidence type="ECO:0000313" key="10">
    <source>
        <dbReference type="EMBL" id="GHC37819.1"/>
    </source>
</evidence>
<keyword evidence="2" id="KW-0902">Two-component regulatory system</keyword>
<evidence type="ECO:0000256" key="2">
    <source>
        <dbReference type="ARBA" id="ARBA00023012"/>
    </source>
</evidence>
<dbReference type="SMART" id="SM00862">
    <property type="entry name" value="Trans_reg_C"/>
    <property type="match status" value="1"/>
</dbReference>
<dbReference type="Pfam" id="PF00072">
    <property type="entry name" value="Response_reg"/>
    <property type="match status" value="1"/>
</dbReference>
<dbReference type="InterPro" id="IPR039420">
    <property type="entry name" value="WalR-like"/>
</dbReference>
<dbReference type="PROSITE" id="PS51755">
    <property type="entry name" value="OMPR_PHOB"/>
    <property type="match status" value="1"/>
</dbReference>
<dbReference type="PROSITE" id="PS50110">
    <property type="entry name" value="RESPONSE_REGULATORY"/>
    <property type="match status" value="1"/>
</dbReference>
<feature type="domain" description="Response regulatory" evidence="8">
    <location>
        <begin position="11"/>
        <end position="126"/>
    </location>
</feature>
<dbReference type="Pfam" id="PF00486">
    <property type="entry name" value="Trans_reg_C"/>
    <property type="match status" value="1"/>
</dbReference>
<dbReference type="GO" id="GO:0000156">
    <property type="term" value="F:phosphorelay response regulator activity"/>
    <property type="evidence" value="ECO:0007669"/>
    <property type="project" value="TreeGrafter"/>
</dbReference>
<dbReference type="PANTHER" id="PTHR48111">
    <property type="entry name" value="REGULATOR OF RPOS"/>
    <property type="match status" value="1"/>
</dbReference>
<accession>A0A8H9IJK6</accession>
<dbReference type="InterPro" id="IPR036388">
    <property type="entry name" value="WH-like_DNA-bd_sf"/>
</dbReference>